<dbReference type="NCBIfam" id="TIGR02434">
    <property type="entry name" value="CobF"/>
    <property type="match status" value="1"/>
</dbReference>
<dbReference type="STRING" id="1077947.SAMN05216227_104329"/>
<dbReference type="AlphaFoldDB" id="A0A1H8LMK6"/>
<dbReference type="CDD" id="cd11643">
    <property type="entry name" value="Precorrin-6A-synthase"/>
    <property type="match status" value="1"/>
</dbReference>
<keyword evidence="9" id="KW-1185">Reference proteome</keyword>
<dbReference type="GO" id="GO:0009236">
    <property type="term" value="P:cobalamin biosynthetic process"/>
    <property type="evidence" value="ECO:0007669"/>
    <property type="project" value="UniProtKB-KW"/>
</dbReference>
<dbReference type="OrthoDB" id="9787471at2"/>
<dbReference type="GO" id="GO:0043819">
    <property type="term" value="F:precorrin-6A synthase (deacetylating) activity"/>
    <property type="evidence" value="ECO:0007669"/>
    <property type="project" value="UniProtKB-EC"/>
</dbReference>
<dbReference type="InterPro" id="IPR014776">
    <property type="entry name" value="4pyrrole_Mease_sub2"/>
</dbReference>
<comment type="pathway">
    <text evidence="1">Cofactor biosynthesis; adenosylcobalamin biosynthesis.</text>
</comment>
<dbReference type="InterPro" id="IPR012797">
    <property type="entry name" value="CobF"/>
</dbReference>
<dbReference type="PANTHER" id="PTHR43467:SF1">
    <property type="entry name" value="PRECORRIN-6A SYNTHASE [DEACETYLATING]"/>
    <property type="match status" value="1"/>
</dbReference>
<comment type="catalytic activity">
    <reaction evidence="6">
        <text>precorrin-5 + S-adenosyl-L-methionine + H2O = precorrin-6A + acetate + S-adenosyl-L-homocysteine + 2 H(+)</text>
        <dbReference type="Rhea" id="RHEA:18261"/>
        <dbReference type="ChEBI" id="CHEBI:15377"/>
        <dbReference type="ChEBI" id="CHEBI:15378"/>
        <dbReference type="ChEBI" id="CHEBI:30089"/>
        <dbReference type="ChEBI" id="CHEBI:57856"/>
        <dbReference type="ChEBI" id="CHEBI:59789"/>
        <dbReference type="ChEBI" id="CHEBI:77871"/>
        <dbReference type="ChEBI" id="CHEBI:77872"/>
        <dbReference type="EC" id="2.1.1.152"/>
    </reaction>
</comment>
<dbReference type="RefSeq" id="WP_050520649.1">
    <property type="nucleotide sequence ID" value="NZ_FOCO01000043.1"/>
</dbReference>
<accession>A0A1H8LMK6</accession>
<keyword evidence="4 6" id="KW-0808">Transferase</keyword>
<proteinExistence type="predicted"/>
<dbReference type="EMBL" id="FOCO01000043">
    <property type="protein sequence ID" value="SEO06384.1"/>
    <property type="molecule type" value="Genomic_DNA"/>
</dbReference>
<evidence type="ECO:0000256" key="5">
    <source>
        <dbReference type="ARBA" id="ARBA00022691"/>
    </source>
</evidence>
<evidence type="ECO:0000313" key="9">
    <source>
        <dbReference type="Proteomes" id="UP000183002"/>
    </source>
</evidence>
<evidence type="ECO:0000313" key="8">
    <source>
        <dbReference type="EMBL" id="SEO06384.1"/>
    </source>
</evidence>
<dbReference type="InterPro" id="IPR035996">
    <property type="entry name" value="4pyrrol_Methylase_sf"/>
</dbReference>
<evidence type="ECO:0000256" key="2">
    <source>
        <dbReference type="ARBA" id="ARBA00022573"/>
    </source>
</evidence>
<dbReference type="SUPFAM" id="SSF53790">
    <property type="entry name" value="Tetrapyrrole methylase"/>
    <property type="match status" value="1"/>
</dbReference>
<dbReference type="EC" id="2.1.1.152" evidence="6"/>
<dbReference type="Proteomes" id="UP000183002">
    <property type="component" value="Unassembled WGS sequence"/>
</dbReference>
<organism evidence="8 9">
    <name type="scientific">Pseudorhodobacter antarcticus</name>
    <dbReference type="NCBI Taxonomy" id="1077947"/>
    <lineage>
        <taxon>Bacteria</taxon>
        <taxon>Pseudomonadati</taxon>
        <taxon>Pseudomonadota</taxon>
        <taxon>Alphaproteobacteria</taxon>
        <taxon>Rhodobacterales</taxon>
        <taxon>Paracoccaceae</taxon>
        <taxon>Pseudorhodobacter</taxon>
    </lineage>
</organism>
<dbReference type="GO" id="GO:0032259">
    <property type="term" value="P:methylation"/>
    <property type="evidence" value="ECO:0007669"/>
    <property type="project" value="UniProtKB-KW"/>
</dbReference>
<evidence type="ECO:0000256" key="4">
    <source>
        <dbReference type="ARBA" id="ARBA00022679"/>
    </source>
</evidence>
<dbReference type="PIRSF" id="PIRSF036525">
    <property type="entry name" value="CobF"/>
    <property type="match status" value="1"/>
</dbReference>
<protein>
    <recommendedName>
        <fullName evidence="6">Precorrin-6A synthase [deacetylating]</fullName>
        <ecNumber evidence="6">2.1.1.152</ecNumber>
    </recommendedName>
</protein>
<sequence length="247" mass="26472">MKELFLIGIGSGNPEHLTLQAVRAMNGVDAILIPRKGAGKADLADLRRAICADVVTNTLVRLVEFDLPERDEATPDYLQRVEDWHNAIAQTWEAALLGAGSPGRVALLVWGDPSLYDSTLRIAARLAPAPRVTVIAGITSLQALTAAHRIPVNGLGAAFTVTTGRNLRDAGWPVGVNRIAVMLDGDCSFAQIAPEGVTIYWAAYAGMAQEVAMSGDLAIMAPQIIAKRAELRAAHGWIMDIYILDRV</sequence>
<keyword evidence="5 6" id="KW-0949">S-adenosyl-L-methionine</keyword>
<evidence type="ECO:0000256" key="3">
    <source>
        <dbReference type="ARBA" id="ARBA00022603"/>
    </source>
</evidence>
<evidence type="ECO:0000256" key="6">
    <source>
        <dbReference type="PIRNR" id="PIRNR036525"/>
    </source>
</evidence>
<reference evidence="8 9" key="1">
    <citation type="submission" date="2016-10" db="EMBL/GenBank/DDBJ databases">
        <authorList>
            <person name="de Groot N.N."/>
        </authorList>
    </citation>
    <scope>NUCLEOTIDE SEQUENCE [LARGE SCALE GENOMIC DNA]</scope>
    <source>
        <strain evidence="8 9">CGMCC 1.10836</strain>
    </source>
</reference>
<dbReference type="Gene3D" id="3.40.1010.10">
    <property type="entry name" value="Cobalt-precorrin-4 Transmethylase, Domain 1"/>
    <property type="match status" value="1"/>
</dbReference>
<name>A0A1H8LMK6_9RHOB</name>
<dbReference type="Gene3D" id="3.30.950.10">
    <property type="entry name" value="Methyltransferase, Cobalt-precorrin-4 Transmethylase, Domain 2"/>
    <property type="match status" value="1"/>
</dbReference>
<evidence type="ECO:0000259" key="7">
    <source>
        <dbReference type="Pfam" id="PF00590"/>
    </source>
</evidence>
<dbReference type="InterPro" id="IPR000878">
    <property type="entry name" value="4pyrrol_Mease"/>
</dbReference>
<keyword evidence="3 6" id="KW-0489">Methyltransferase</keyword>
<dbReference type="PANTHER" id="PTHR43467">
    <property type="entry name" value="COBALT-PRECORRIN-2 C(20)-METHYLTRANSFERASE"/>
    <property type="match status" value="1"/>
</dbReference>
<keyword evidence="2" id="KW-0169">Cobalamin biosynthesis</keyword>
<feature type="domain" description="Tetrapyrrole methylase" evidence="7">
    <location>
        <begin position="4"/>
        <end position="216"/>
    </location>
</feature>
<dbReference type="Pfam" id="PF00590">
    <property type="entry name" value="TP_methylase"/>
    <property type="match status" value="1"/>
</dbReference>
<comment type="function">
    <text evidence="6">Catalyzes the methylation of C-1 in precorrin-5 and the subsequent extrusion of acetic acid from the resulting intermediate to form cobalt-precorrin-6A.</text>
</comment>
<dbReference type="InterPro" id="IPR014777">
    <property type="entry name" value="4pyrrole_Mease_sub1"/>
</dbReference>
<gene>
    <name evidence="8" type="ORF">SAMN05216227_104329</name>
</gene>
<evidence type="ECO:0000256" key="1">
    <source>
        <dbReference type="ARBA" id="ARBA00004953"/>
    </source>
</evidence>